<dbReference type="PROSITE" id="PS50293">
    <property type="entry name" value="TPR_REGION"/>
    <property type="match status" value="1"/>
</dbReference>
<dbReference type="SUPFAM" id="SSF52266">
    <property type="entry name" value="SGNH hydrolase"/>
    <property type="match status" value="1"/>
</dbReference>
<name>A0A381YP49_9ZZZZ</name>
<dbReference type="PROSITE" id="PS50005">
    <property type="entry name" value="TPR"/>
    <property type="match status" value="3"/>
</dbReference>
<dbReference type="Gene3D" id="3.40.50.1110">
    <property type="entry name" value="SGNH hydrolase"/>
    <property type="match status" value="1"/>
</dbReference>
<dbReference type="Gene3D" id="1.25.40.10">
    <property type="entry name" value="Tetratricopeptide repeat domain"/>
    <property type="match status" value="1"/>
</dbReference>
<dbReference type="SMART" id="SM00028">
    <property type="entry name" value="TPR"/>
    <property type="match status" value="4"/>
</dbReference>
<dbReference type="Pfam" id="PF00515">
    <property type="entry name" value="TPR_1"/>
    <property type="match status" value="1"/>
</dbReference>
<evidence type="ECO:0000256" key="1">
    <source>
        <dbReference type="ARBA" id="ARBA00022737"/>
    </source>
</evidence>
<dbReference type="PANTHER" id="PTHR45586">
    <property type="entry name" value="TPR REPEAT-CONTAINING PROTEIN PA4667"/>
    <property type="match status" value="1"/>
</dbReference>
<dbReference type="CDD" id="cd00229">
    <property type="entry name" value="SGNH_hydrolase"/>
    <property type="match status" value="1"/>
</dbReference>
<evidence type="ECO:0000256" key="2">
    <source>
        <dbReference type="ARBA" id="ARBA00022803"/>
    </source>
</evidence>
<keyword evidence="3" id="KW-0812">Transmembrane</keyword>
<gene>
    <name evidence="4" type="ORF">METZ01_LOCUS131660</name>
</gene>
<dbReference type="InterPro" id="IPR036514">
    <property type="entry name" value="SGNH_hydro_sf"/>
</dbReference>
<protein>
    <submittedName>
        <fullName evidence="4">Uncharacterized protein</fullName>
    </submittedName>
</protein>
<evidence type="ECO:0000313" key="4">
    <source>
        <dbReference type="EMBL" id="SVA78806.1"/>
    </source>
</evidence>
<sequence>MLLLRFLKHSTVFVFCFFLVFFLLEIFIRIFIPQSIVPSYRASAFDITDALKANYNAEAVYGGITYQIQTNEKHLRRAKNLPYEKPENTFRILCLGDSILFGFGANNEETFTYYLEKILNKKFRGTTFEVINAAAPGWGLLEYYLFLKNEGYKYSPDLIITTTFIDDVTHLPDTRIEFKGLRHERTSNNEVKIFLDEWNIRSNESSLYRRLLQTLQQSALYESLTRSSHLLNLIRYRLSQLWTKDKIIQKKTSGSLEYFVNNIGLKKVDNIVWVIPELQTSNLNATAKAIQYRLLMDKVSKLTGQMKVKVLSINLPTYQEVLGLLKSLDLNFSPGSMKFNSLRFLSRFQNKHLIPLYFPMSNHWTPAGHNFVAHLIFNFMVENQMISQLKTVNDTIDITNSKITERIRQSNLRIDDKLQASPKMLFNLAIIYKNQGQLDLAKSHLIRYLQNFGEDDVAYHQLGLIYYKMGIISFAEKYFKKSIEKNPNNFGYYMRLGALYFDSGRYSEALEMFQQSLKLRPSDLKILLLGGEAYLRLNNVEKAVKMFSTVLRLQPGNEMAKKILAQISAAGSSVPGKVVNSSPQ</sequence>
<proteinExistence type="predicted"/>
<keyword evidence="1" id="KW-0677">Repeat</keyword>
<dbReference type="PANTHER" id="PTHR45586:SF1">
    <property type="entry name" value="LIPOPOLYSACCHARIDE ASSEMBLY PROTEIN B"/>
    <property type="match status" value="1"/>
</dbReference>
<evidence type="ECO:0000256" key="3">
    <source>
        <dbReference type="SAM" id="Phobius"/>
    </source>
</evidence>
<organism evidence="4">
    <name type="scientific">marine metagenome</name>
    <dbReference type="NCBI Taxonomy" id="408172"/>
    <lineage>
        <taxon>unclassified sequences</taxon>
        <taxon>metagenomes</taxon>
        <taxon>ecological metagenomes</taxon>
    </lineage>
</organism>
<dbReference type="InterPro" id="IPR019734">
    <property type="entry name" value="TPR_rpt"/>
</dbReference>
<dbReference type="AlphaFoldDB" id="A0A381YP49"/>
<feature type="transmembrane region" description="Helical" evidence="3">
    <location>
        <begin position="12"/>
        <end position="32"/>
    </location>
</feature>
<keyword evidence="2" id="KW-0802">TPR repeat</keyword>
<dbReference type="Pfam" id="PF14559">
    <property type="entry name" value="TPR_19"/>
    <property type="match status" value="1"/>
</dbReference>
<accession>A0A381YP49</accession>
<dbReference type="InterPro" id="IPR051012">
    <property type="entry name" value="CellSynth/LPSAsmb/PSIAsmb"/>
</dbReference>
<dbReference type="InterPro" id="IPR011990">
    <property type="entry name" value="TPR-like_helical_dom_sf"/>
</dbReference>
<dbReference type="EMBL" id="UINC01018705">
    <property type="protein sequence ID" value="SVA78806.1"/>
    <property type="molecule type" value="Genomic_DNA"/>
</dbReference>
<keyword evidence="3" id="KW-0472">Membrane</keyword>
<reference evidence="4" key="1">
    <citation type="submission" date="2018-05" db="EMBL/GenBank/DDBJ databases">
        <authorList>
            <person name="Lanie J.A."/>
            <person name="Ng W.-L."/>
            <person name="Kazmierczak K.M."/>
            <person name="Andrzejewski T.M."/>
            <person name="Davidsen T.M."/>
            <person name="Wayne K.J."/>
            <person name="Tettelin H."/>
            <person name="Glass J.I."/>
            <person name="Rusch D."/>
            <person name="Podicherti R."/>
            <person name="Tsui H.-C.T."/>
            <person name="Winkler M.E."/>
        </authorList>
    </citation>
    <scope>NUCLEOTIDE SEQUENCE</scope>
</reference>
<keyword evidence="3" id="KW-1133">Transmembrane helix</keyword>
<dbReference type="Pfam" id="PF13174">
    <property type="entry name" value="TPR_6"/>
    <property type="match status" value="1"/>
</dbReference>
<dbReference type="SUPFAM" id="SSF48452">
    <property type="entry name" value="TPR-like"/>
    <property type="match status" value="1"/>
</dbReference>